<sequence>MNKTSRAVRAWSDCTGERDHLIFYDGSSTNDPVLAKYCGGDWLPRVVS</sequence>
<dbReference type="AlphaFoldDB" id="A0ABD1D6L8"/>
<keyword evidence="2" id="KW-1185">Reference proteome</keyword>
<comment type="caution">
    <text evidence="1">The sequence shown here is derived from an EMBL/GenBank/DDBJ whole genome shotgun (WGS) entry which is preliminary data.</text>
</comment>
<name>A0ABD1D6L8_CULPP</name>
<gene>
    <name evidence="1" type="ORF">pipiens_011373</name>
</gene>
<dbReference type="InterPro" id="IPR035914">
    <property type="entry name" value="Sperma_CUB_dom_sf"/>
</dbReference>
<feature type="non-terminal residue" evidence="1">
    <location>
        <position position="48"/>
    </location>
</feature>
<proteinExistence type="predicted"/>
<accession>A0ABD1D6L8</accession>
<evidence type="ECO:0000313" key="1">
    <source>
        <dbReference type="EMBL" id="KAL1395274.1"/>
    </source>
</evidence>
<dbReference type="SUPFAM" id="SSF49854">
    <property type="entry name" value="Spermadhesin, CUB domain"/>
    <property type="match status" value="1"/>
</dbReference>
<protein>
    <submittedName>
        <fullName evidence="1">Uncharacterized protein</fullName>
    </submittedName>
</protein>
<reference evidence="1 2" key="1">
    <citation type="submission" date="2024-05" db="EMBL/GenBank/DDBJ databases">
        <title>Culex pipiens pipiens assembly and annotation.</title>
        <authorList>
            <person name="Alout H."/>
            <person name="Durand T."/>
        </authorList>
    </citation>
    <scope>NUCLEOTIDE SEQUENCE [LARGE SCALE GENOMIC DNA]</scope>
    <source>
        <strain evidence="1">HA-2024</strain>
        <tissue evidence="1">Whole body</tissue>
    </source>
</reference>
<dbReference type="Gene3D" id="2.60.120.290">
    <property type="entry name" value="Spermadhesin, CUB domain"/>
    <property type="match status" value="1"/>
</dbReference>
<evidence type="ECO:0000313" key="2">
    <source>
        <dbReference type="Proteomes" id="UP001562425"/>
    </source>
</evidence>
<dbReference type="EMBL" id="JBEHCU010007221">
    <property type="protein sequence ID" value="KAL1395274.1"/>
    <property type="molecule type" value="Genomic_DNA"/>
</dbReference>
<organism evidence="1 2">
    <name type="scientific">Culex pipiens pipiens</name>
    <name type="common">Northern house mosquito</name>
    <dbReference type="NCBI Taxonomy" id="38569"/>
    <lineage>
        <taxon>Eukaryota</taxon>
        <taxon>Metazoa</taxon>
        <taxon>Ecdysozoa</taxon>
        <taxon>Arthropoda</taxon>
        <taxon>Hexapoda</taxon>
        <taxon>Insecta</taxon>
        <taxon>Pterygota</taxon>
        <taxon>Neoptera</taxon>
        <taxon>Endopterygota</taxon>
        <taxon>Diptera</taxon>
        <taxon>Nematocera</taxon>
        <taxon>Culicoidea</taxon>
        <taxon>Culicidae</taxon>
        <taxon>Culicinae</taxon>
        <taxon>Culicini</taxon>
        <taxon>Culex</taxon>
        <taxon>Culex</taxon>
    </lineage>
</organism>
<dbReference type="Proteomes" id="UP001562425">
    <property type="component" value="Unassembled WGS sequence"/>
</dbReference>